<dbReference type="Proteomes" id="UP000478483">
    <property type="component" value="Unassembled WGS sequence"/>
</dbReference>
<accession>A0A6L6LA68</accession>
<protein>
    <submittedName>
        <fullName evidence="1">Zinc chelation protein SecC</fullName>
    </submittedName>
</protein>
<dbReference type="EMBL" id="WNAJ01000054">
    <property type="protein sequence ID" value="MTR87271.1"/>
    <property type="molecule type" value="Genomic_DNA"/>
</dbReference>
<evidence type="ECO:0000313" key="1">
    <source>
        <dbReference type="EMBL" id="MTR87271.1"/>
    </source>
</evidence>
<name>A0A6L6LA68_9FIRM</name>
<comment type="caution">
    <text evidence="1">The sequence shown here is derived from an EMBL/GenBank/DDBJ whole genome shotgun (WGS) entry which is preliminary data.</text>
</comment>
<reference evidence="1 2" key="1">
    <citation type="journal article" date="2019" name="Nat. Med.">
        <title>A library of human gut bacterial isolates paired with longitudinal multiomics data enables mechanistic microbiome research.</title>
        <authorList>
            <person name="Poyet M."/>
            <person name="Groussin M."/>
            <person name="Gibbons S.M."/>
            <person name="Avila-Pacheco J."/>
            <person name="Jiang X."/>
            <person name="Kearney S.M."/>
            <person name="Perrotta A.R."/>
            <person name="Berdy B."/>
            <person name="Zhao S."/>
            <person name="Lieberman T.D."/>
            <person name="Swanson P.K."/>
            <person name="Smith M."/>
            <person name="Roesemann S."/>
            <person name="Alexander J.E."/>
            <person name="Rich S.A."/>
            <person name="Livny J."/>
            <person name="Vlamakis H."/>
            <person name="Clish C."/>
            <person name="Bullock K."/>
            <person name="Deik A."/>
            <person name="Scott J."/>
            <person name="Pierce K.A."/>
            <person name="Xavier R.J."/>
            <person name="Alm E.J."/>
        </authorList>
    </citation>
    <scope>NUCLEOTIDE SEQUENCE [LARGE SCALE GENOMIC DNA]</scope>
    <source>
        <strain evidence="1 2">BIOML-A1</strain>
    </source>
</reference>
<gene>
    <name evidence="1" type="ORF">GMD50_20155</name>
</gene>
<dbReference type="InterPro" id="IPR004027">
    <property type="entry name" value="SEC_C_motif"/>
</dbReference>
<dbReference type="AlphaFoldDB" id="A0A6L6LA68"/>
<organism evidence="1 2">
    <name type="scientific">Roseburia intestinalis</name>
    <dbReference type="NCBI Taxonomy" id="166486"/>
    <lineage>
        <taxon>Bacteria</taxon>
        <taxon>Bacillati</taxon>
        <taxon>Bacillota</taxon>
        <taxon>Clostridia</taxon>
        <taxon>Lachnospirales</taxon>
        <taxon>Lachnospiraceae</taxon>
        <taxon>Roseburia</taxon>
    </lineage>
</organism>
<proteinExistence type="predicted"/>
<sequence length="388" mass="44924">MNPLAYFKIFNNEDCPCGSGKKFKECCKGKPDQQPIQSKKPPEVQIMEQMRKAMVKCCMHPDQSNCNGKIKNAHALQNNKIISLLAGTERHVYTMDKKRQPLIIPIEGEEPEVMVEFSKVSANDATTETCFCDRHDNIAFAVIEKGAPDFDVNSEPMKFVYAYKAFIFEYYKQEVSHKIFQQCFKKRPPVFQLPQMVGLYRVSQLRLKEFEPVKRHFDSEILSGTYNGIETCVITIPERINFANYAFIAPDYDLNGRRIKHTKKGVMHRIAITAFPEDTKSYILLSCLSTEKHIYAKFFEQINNAPLEKIKYYFSMILPLFSENMVLSPVLWNKWDDEIKMAFTFYANLNGETFKRYSIAIGMGLRNAANSKVPFDYSKRGKIDLFKK</sequence>
<evidence type="ECO:0000313" key="2">
    <source>
        <dbReference type="Proteomes" id="UP000478483"/>
    </source>
</evidence>
<dbReference type="Pfam" id="PF02810">
    <property type="entry name" value="SEC-C"/>
    <property type="match status" value="1"/>
</dbReference>
<dbReference type="RefSeq" id="WP_118413652.1">
    <property type="nucleotide sequence ID" value="NZ_JADNLD010000049.1"/>
</dbReference>
<dbReference type="SUPFAM" id="SSF103642">
    <property type="entry name" value="Sec-C motif"/>
    <property type="match status" value="1"/>
</dbReference>